<feature type="active site" description="Proton donor" evidence="6">
    <location>
        <position position="68"/>
    </location>
</feature>
<reference evidence="8" key="1">
    <citation type="submission" date="2013-06" db="EMBL/GenBank/DDBJ databases">
        <authorList>
            <person name="Weinstock G."/>
            <person name="Sodergren E."/>
            <person name="Clifton S."/>
            <person name="Fulton L."/>
            <person name="Fulton B."/>
            <person name="Courtney L."/>
            <person name="Fronick C."/>
            <person name="Harrison M."/>
            <person name="Strong C."/>
            <person name="Farmer C."/>
            <person name="Delahaunty K."/>
            <person name="Markovic C."/>
            <person name="Hall O."/>
            <person name="Minx P."/>
            <person name="Tomlinson C."/>
            <person name="Mitreva M."/>
            <person name="Nelson J."/>
            <person name="Hou S."/>
            <person name="Wollam A."/>
            <person name="Pepin K.H."/>
            <person name="Johnson M."/>
            <person name="Bhonagiri V."/>
            <person name="Nash W.E."/>
            <person name="Warren W."/>
            <person name="Chinwalla A."/>
            <person name="Mardis E.R."/>
            <person name="Wilson R.K."/>
        </authorList>
    </citation>
    <scope>NUCLEOTIDE SEQUENCE [LARGE SCALE GENOMIC DNA]</scope>
    <source>
        <strain evidence="8">ATCC 49176</strain>
    </source>
</reference>
<dbReference type="HOGENOM" id="CLU_068238_0_0_9"/>
<dbReference type="RefSeq" id="WP_023391951.1">
    <property type="nucleotide sequence ID" value="NZ_KI535340.1"/>
</dbReference>
<feature type="binding site" evidence="7">
    <location>
        <position position="177"/>
    </location>
    <ligand>
        <name>Fe cation</name>
        <dbReference type="ChEBI" id="CHEBI:24875"/>
        <label>1</label>
    </ligand>
</feature>
<dbReference type="EMBL" id="ACIN03000013">
    <property type="protein sequence ID" value="ESK65148.1"/>
    <property type="molecule type" value="Genomic_DNA"/>
</dbReference>
<evidence type="ECO:0000256" key="5">
    <source>
        <dbReference type="ARBA" id="ARBA00061401"/>
    </source>
</evidence>
<dbReference type="NCBIfam" id="TIGR00282">
    <property type="entry name" value="TIGR00282 family metallophosphoesterase"/>
    <property type="match status" value="1"/>
</dbReference>
<dbReference type="SUPFAM" id="SSF56300">
    <property type="entry name" value="Metallo-dependent phosphatases"/>
    <property type="match status" value="1"/>
</dbReference>
<dbReference type="STRING" id="592010.GCWU000182_001309"/>
<keyword evidence="2 7" id="KW-0479">Metal-binding</keyword>
<evidence type="ECO:0000256" key="7">
    <source>
        <dbReference type="PIRSR" id="PIRSR004789-51"/>
    </source>
</evidence>
<keyword evidence="4" id="KW-0408">Iron</keyword>
<dbReference type="Gene3D" id="3.60.21.10">
    <property type="match status" value="1"/>
</dbReference>
<dbReference type="FunFam" id="3.60.21.10:FF:000016">
    <property type="entry name" value="Putative metallophosphoesterase"/>
    <property type="match status" value="1"/>
</dbReference>
<dbReference type="GeneID" id="84817816"/>
<dbReference type="Proteomes" id="UP000019050">
    <property type="component" value="Unassembled WGS sequence"/>
</dbReference>
<dbReference type="AlphaFoldDB" id="W1Q272"/>
<evidence type="ECO:0000256" key="2">
    <source>
        <dbReference type="ARBA" id="ARBA00022723"/>
    </source>
</evidence>
<proteinExistence type="inferred from homology"/>
<accession>W1Q272</accession>
<gene>
    <name evidence="8" type="ORF">GCWU000182_001309</name>
</gene>
<feature type="binding site" evidence="7">
    <location>
        <position position="40"/>
    </location>
    <ligand>
        <name>Fe cation</name>
        <dbReference type="ChEBI" id="CHEBI:24875"/>
        <label>1</label>
    </ligand>
</feature>
<feature type="binding site" evidence="7">
    <location>
        <position position="39"/>
    </location>
    <ligand>
        <name>Fe cation</name>
        <dbReference type="ChEBI" id="CHEBI:24875"/>
        <label>1</label>
    </ligand>
</feature>
<dbReference type="PANTHER" id="PTHR36303:SF1">
    <property type="entry name" value="2',3'-CYCLIC-NUCLEOTIDE 2'-PHOSPHODIESTERASE"/>
    <property type="match status" value="1"/>
</dbReference>
<dbReference type="eggNOG" id="COG1692">
    <property type="taxonomic scope" value="Bacteria"/>
</dbReference>
<evidence type="ECO:0000256" key="6">
    <source>
        <dbReference type="PIRSR" id="PIRSR004789-50"/>
    </source>
</evidence>
<dbReference type="InterPro" id="IPR029052">
    <property type="entry name" value="Metallo-depent_PP-like"/>
</dbReference>
<sequence length="266" mass="28949">MKLLFVGDLVGTAGMEALTSYLPYLKQTHRPQVTIVNAENAADGRGLTEKLYKQILSLGVEAITLGNHAFDNRDLYSFIEEAKPLVRPANLPTTTPGKGIHYVRYNQYQVAVINVLGTVFMNPVTSPFLMIDELVDQARKQTPFIFVDCHAEATSEKLALAHYLDGRVSAVVGTHTHVQTNDAKVLAGGTASLTDVGMTGAQDSILGFAAKEVIQRFTSQLPTRLVQETKGPLVLSACLIDLDDKTGLAKSIVPIQVTQESLSKYY</sequence>
<feature type="binding site" evidence="7">
    <location>
        <position position="67"/>
    </location>
    <ligand>
        <name>Fe cation</name>
        <dbReference type="ChEBI" id="CHEBI:24875"/>
        <label>2</label>
    </ligand>
</feature>
<comment type="cofactor">
    <cofactor evidence="1">
        <name>Fe(3+)</name>
        <dbReference type="ChEBI" id="CHEBI:29034"/>
    </cofactor>
</comment>
<name>W1Q272_ABIDE</name>
<evidence type="ECO:0000256" key="1">
    <source>
        <dbReference type="ARBA" id="ARBA00001965"/>
    </source>
</evidence>
<dbReference type="PIRSF" id="PIRSF004789">
    <property type="entry name" value="DR1281"/>
    <property type="match status" value="1"/>
</dbReference>
<feature type="binding site" evidence="7">
    <location>
        <position position="175"/>
    </location>
    <ligand>
        <name>Fe cation</name>
        <dbReference type="ChEBI" id="CHEBI:24875"/>
        <label>2</label>
    </ligand>
</feature>
<feature type="binding site" evidence="7">
    <location>
        <position position="8"/>
    </location>
    <ligand>
        <name>Fe cation</name>
        <dbReference type="ChEBI" id="CHEBI:24875"/>
        <label>1</label>
    </ligand>
</feature>
<evidence type="ECO:0000256" key="3">
    <source>
        <dbReference type="ARBA" id="ARBA00022801"/>
    </source>
</evidence>
<dbReference type="GO" id="GO:0046872">
    <property type="term" value="F:metal ion binding"/>
    <property type="evidence" value="ECO:0007669"/>
    <property type="project" value="UniProtKB-KW"/>
</dbReference>
<dbReference type="InterPro" id="IPR005235">
    <property type="entry name" value="YmdB-like"/>
</dbReference>
<evidence type="ECO:0000256" key="4">
    <source>
        <dbReference type="ARBA" id="ARBA00023004"/>
    </source>
</evidence>
<feature type="binding site" evidence="7">
    <location>
        <position position="39"/>
    </location>
    <ligand>
        <name>Fe cation</name>
        <dbReference type="ChEBI" id="CHEBI:24875"/>
        <label>2</label>
    </ligand>
</feature>
<comment type="caution">
    <text evidence="8">The sequence shown here is derived from an EMBL/GenBank/DDBJ whole genome shotgun (WGS) entry which is preliminary data.</text>
</comment>
<comment type="similarity">
    <text evidence="5">Belongs to the YmdB-like family.</text>
</comment>
<keyword evidence="3" id="KW-0378">Hydrolase</keyword>
<dbReference type="PANTHER" id="PTHR36303">
    <property type="entry name" value="2',3'-CYCLIC-NUCLEOTIDE 2'-PHOSPHODIESTERASE"/>
    <property type="match status" value="1"/>
</dbReference>
<dbReference type="Pfam" id="PF13277">
    <property type="entry name" value="YmdB"/>
    <property type="match status" value="1"/>
</dbReference>
<organism evidence="8 9">
    <name type="scientific">Abiotrophia defectiva ATCC 49176</name>
    <dbReference type="NCBI Taxonomy" id="592010"/>
    <lineage>
        <taxon>Bacteria</taxon>
        <taxon>Bacillati</taxon>
        <taxon>Bacillota</taxon>
        <taxon>Bacilli</taxon>
        <taxon>Lactobacillales</taxon>
        <taxon>Aerococcaceae</taxon>
        <taxon>Abiotrophia</taxon>
    </lineage>
</organism>
<dbReference type="OrthoDB" id="9801109at2"/>
<dbReference type="GO" id="GO:0004113">
    <property type="term" value="F:2',3'-cyclic-nucleotide 3'-phosphodiesterase activity"/>
    <property type="evidence" value="ECO:0007669"/>
    <property type="project" value="TreeGrafter"/>
</dbReference>
<evidence type="ECO:0000313" key="9">
    <source>
        <dbReference type="Proteomes" id="UP000019050"/>
    </source>
</evidence>
<protein>
    <submittedName>
        <fullName evidence="8">Metallophosphoesterase</fullName>
    </submittedName>
</protein>
<evidence type="ECO:0000313" key="8">
    <source>
        <dbReference type="EMBL" id="ESK65148.1"/>
    </source>
</evidence>
<keyword evidence="9" id="KW-1185">Reference proteome</keyword>
<feature type="binding site" evidence="7">
    <location>
        <position position="150"/>
    </location>
    <ligand>
        <name>Fe cation</name>
        <dbReference type="ChEBI" id="CHEBI:24875"/>
        <label>2</label>
    </ligand>
</feature>